<feature type="signal peptide" evidence="1">
    <location>
        <begin position="1"/>
        <end position="24"/>
    </location>
</feature>
<dbReference type="OrthoDB" id="290190at2"/>
<evidence type="ECO:0000313" key="3">
    <source>
        <dbReference type="Proteomes" id="UP000319976"/>
    </source>
</evidence>
<reference evidence="2 3" key="1">
    <citation type="submission" date="2019-02" db="EMBL/GenBank/DDBJ databases">
        <title>Deep-cultivation of Planctomycetes and their phenomic and genomic characterization uncovers novel biology.</title>
        <authorList>
            <person name="Wiegand S."/>
            <person name="Jogler M."/>
            <person name="Boedeker C."/>
            <person name="Pinto D."/>
            <person name="Vollmers J."/>
            <person name="Rivas-Marin E."/>
            <person name="Kohn T."/>
            <person name="Peeters S.H."/>
            <person name="Heuer A."/>
            <person name="Rast P."/>
            <person name="Oberbeckmann S."/>
            <person name="Bunk B."/>
            <person name="Jeske O."/>
            <person name="Meyerdierks A."/>
            <person name="Storesund J.E."/>
            <person name="Kallscheuer N."/>
            <person name="Luecker S."/>
            <person name="Lage O.M."/>
            <person name="Pohl T."/>
            <person name="Merkel B.J."/>
            <person name="Hornburger P."/>
            <person name="Mueller R.-W."/>
            <person name="Bruemmer F."/>
            <person name="Labrenz M."/>
            <person name="Spormann A.M."/>
            <person name="Op den Camp H."/>
            <person name="Overmann J."/>
            <person name="Amann R."/>
            <person name="Jetten M.S.M."/>
            <person name="Mascher T."/>
            <person name="Medema M.H."/>
            <person name="Devos D.P."/>
            <person name="Kaster A.-K."/>
            <person name="Ovreas L."/>
            <person name="Rohde M."/>
            <person name="Galperin M.Y."/>
            <person name="Jogler C."/>
        </authorList>
    </citation>
    <scope>NUCLEOTIDE SEQUENCE [LARGE SCALE GENOMIC DNA]</scope>
    <source>
        <strain evidence="2 3">V22</strain>
    </source>
</reference>
<dbReference type="EMBL" id="CP036316">
    <property type="protein sequence ID" value="QDT66916.1"/>
    <property type="molecule type" value="Genomic_DNA"/>
</dbReference>
<proteinExistence type="predicted"/>
<dbReference type="Proteomes" id="UP000319976">
    <property type="component" value="Chromosome"/>
</dbReference>
<dbReference type="RefSeq" id="WP_145266439.1">
    <property type="nucleotide sequence ID" value="NZ_CP036316.1"/>
</dbReference>
<keyword evidence="1" id="KW-0732">Signal</keyword>
<feature type="chain" id="PRO_5022067463" evidence="1">
    <location>
        <begin position="25"/>
        <end position="153"/>
    </location>
</feature>
<evidence type="ECO:0000256" key="1">
    <source>
        <dbReference type="SAM" id="SignalP"/>
    </source>
</evidence>
<gene>
    <name evidence="2" type="ORF">V22_41880</name>
</gene>
<accession>A0A517TEW8</accession>
<protein>
    <submittedName>
        <fullName evidence="2">Uncharacterized protein</fullName>
    </submittedName>
</protein>
<organism evidence="2 3">
    <name type="scientific">Calycomorphotria hydatis</name>
    <dbReference type="NCBI Taxonomy" id="2528027"/>
    <lineage>
        <taxon>Bacteria</taxon>
        <taxon>Pseudomonadati</taxon>
        <taxon>Planctomycetota</taxon>
        <taxon>Planctomycetia</taxon>
        <taxon>Planctomycetales</taxon>
        <taxon>Planctomycetaceae</taxon>
        <taxon>Calycomorphotria</taxon>
    </lineage>
</organism>
<name>A0A517TEW8_9PLAN</name>
<dbReference type="KEGG" id="chya:V22_41880"/>
<evidence type="ECO:0000313" key="2">
    <source>
        <dbReference type="EMBL" id="QDT66916.1"/>
    </source>
</evidence>
<sequence length="153" mass="16875" precursor="true">MNIKLALAISTVLILLTAHRIALTAESAADPLAEVGKFKIIRGEKNGLNINPEDLSELTVMFSNDMIYTMKNGRTETASTYTLKPSIRIPGALELDMTSVSPQQGERGHGLVEISLQKGLARLIFTERRNPLPRRFSTQGIKATMFILEPLPK</sequence>
<dbReference type="AlphaFoldDB" id="A0A517TEW8"/>
<keyword evidence="3" id="KW-1185">Reference proteome</keyword>